<evidence type="ECO:0000256" key="2">
    <source>
        <dbReference type="ARBA" id="ARBA00022448"/>
    </source>
</evidence>
<dbReference type="RefSeq" id="XP_004039862.1">
    <property type="nucleotide sequence ID" value="XM_004039814.1"/>
</dbReference>
<dbReference type="AlphaFoldDB" id="G0QJP9"/>
<dbReference type="GO" id="GO:0098855">
    <property type="term" value="C:HCN channel complex"/>
    <property type="evidence" value="ECO:0007669"/>
    <property type="project" value="TreeGrafter"/>
</dbReference>
<dbReference type="GO" id="GO:0035725">
    <property type="term" value="P:sodium ion transmembrane transport"/>
    <property type="evidence" value="ECO:0007669"/>
    <property type="project" value="TreeGrafter"/>
</dbReference>
<dbReference type="CDD" id="cd00038">
    <property type="entry name" value="CAP_ED"/>
    <property type="match status" value="1"/>
</dbReference>
<feature type="transmembrane region" description="Helical" evidence="7">
    <location>
        <begin position="684"/>
        <end position="713"/>
    </location>
</feature>
<name>G0QJP9_ICHMU</name>
<sequence length="899" mass="109029">MIFVSNNQYLQNHQQTHPFKSNYNRTHNQSIIDEQKYHQFQTRLKNFSFTTIIYIRYLLYRLKIHYSYANLKPNQIFLINDKSYPYIQHDNIQQQHLKENLNFIRNKIIQFLIKLFKNIKKTLNKIPLITPNNKYKLFWDFLVGISYILMFFIIPVHIAVKQQIETLFPQYLIYISFAIIILDMLVSLNTGYYSKGFIVSDRQKVILNYIKNCLNGDLIAFSPFLFDIWFNNQFNLFIGISKMLFFIKLNNVSRIFKRIEESFNLSPLKNNIISILKILFFIIFVAHIFSCGWILIGVYTHHPTQNWMYNKKIHNQIWNLQYINAYYFTIITMITVGYGDITPQNDDEMILCVITTLFACCIFAYSVNQIGNIFQDMFKHQKEMRNNLYTINCYMEKKNISQELRFKIREYLDYFWEKKYQDQSLVEENLINQLPESIKKELILEANRLVLEENPIFKENFSQNSNQMICSIIKELNYPPEYVIQNEDQTDDCAIYFIQKGKVQVYKSIKKSNGVVCEEKFQVLEKGQYFGTQSFFTGQARKLSVKSLDFCQILIVKRNDFINIIKDFSEDFERFCMIKDQLIFGENKKFLFQKCLSCFKDSHSFLECQDVHFVPDKIKVIQQVNFQNLNFKRIFWQRKNYQFKKFYFQNFLFLYKYLYIGLIQKNNLKMQFRKDQYLWKIMKVLFLIKVGQNLIIIVFKGICLQIQFFFFFFKYQVKFHILLFLKMIIEILNNNFHLKKMKKINKQEIKAKLKYKIKQVNIIKAKTKEKFIHLIQKTNQNKHNYLIMNKKKNKIKNSYKINIKQNYQKNRLQMHSNKNMKKIKISKRVILKLKTSNKNHQIQQLKYMKINQKNTFNLKIFKQMNQQQVEFMKINKIHKQRNFSPKIFKQMKFYNRMEI</sequence>
<dbReference type="OrthoDB" id="421226at2759"/>
<dbReference type="GeneID" id="14910750"/>
<evidence type="ECO:0000313" key="9">
    <source>
        <dbReference type="EMBL" id="EGR34558.1"/>
    </source>
</evidence>
<protein>
    <recommendedName>
        <fullName evidence="8">Cyclic nucleotide-binding domain-containing protein</fullName>
    </recommendedName>
</protein>
<feature type="transmembrane region" description="Helical" evidence="7">
    <location>
        <begin position="278"/>
        <end position="300"/>
    </location>
</feature>
<dbReference type="SUPFAM" id="SSF51206">
    <property type="entry name" value="cAMP-binding domain-like"/>
    <property type="match status" value="1"/>
</dbReference>
<dbReference type="STRING" id="857967.G0QJP9"/>
<dbReference type="OMA" id="NEDDHFI"/>
<dbReference type="SMART" id="SM00100">
    <property type="entry name" value="cNMP"/>
    <property type="match status" value="1"/>
</dbReference>
<keyword evidence="2" id="KW-0813">Transport</keyword>
<dbReference type="PANTHER" id="PTHR45689:SF5">
    <property type="entry name" value="I[[H]] CHANNEL, ISOFORM E"/>
    <property type="match status" value="1"/>
</dbReference>
<feature type="transmembrane region" description="Helical" evidence="7">
    <location>
        <begin position="171"/>
        <end position="192"/>
    </location>
</feature>
<dbReference type="PROSITE" id="PS50042">
    <property type="entry name" value="CNMP_BINDING_3"/>
    <property type="match status" value="1"/>
</dbReference>
<keyword evidence="10" id="KW-1185">Reference proteome</keyword>
<dbReference type="InterPro" id="IPR051413">
    <property type="entry name" value="K/Na_HCN_channel"/>
</dbReference>
<evidence type="ECO:0000256" key="3">
    <source>
        <dbReference type="ARBA" id="ARBA00022692"/>
    </source>
</evidence>
<dbReference type="Proteomes" id="UP000008983">
    <property type="component" value="Unassembled WGS sequence"/>
</dbReference>
<keyword evidence="4 7" id="KW-1133">Transmembrane helix</keyword>
<dbReference type="Gene3D" id="2.60.120.10">
    <property type="entry name" value="Jelly Rolls"/>
    <property type="match status" value="1"/>
</dbReference>
<feature type="transmembrane region" description="Helical" evidence="7">
    <location>
        <begin position="719"/>
        <end position="736"/>
    </location>
</feature>
<keyword evidence="5" id="KW-0406">Ion transport</keyword>
<evidence type="ECO:0000256" key="5">
    <source>
        <dbReference type="ARBA" id="ARBA00023065"/>
    </source>
</evidence>
<keyword evidence="3 7" id="KW-0812">Transmembrane</keyword>
<dbReference type="EMBL" id="GL983080">
    <property type="protein sequence ID" value="EGR34558.1"/>
    <property type="molecule type" value="Genomic_DNA"/>
</dbReference>
<accession>G0QJP9</accession>
<dbReference type="GO" id="GO:0003254">
    <property type="term" value="P:regulation of membrane depolarization"/>
    <property type="evidence" value="ECO:0007669"/>
    <property type="project" value="TreeGrafter"/>
</dbReference>
<evidence type="ECO:0000313" key="10">
    <source>
        <dbReference type="Proteomes" id="UP000008983"/>
    </source>
</evidence>
<comment type="subcellular location">
    <subcellularLocation>
        <location evidence="1">Membrane</location>
        <topology evidence="1">Multi-pass membrane protein</topology>
    </subcellularLocation>
</comment>
<dbReference type="eggNOG" id="KOG0500">
    <property type="taxonomic scope" value="Eukaryota"/>
</dbReference>
<proteinExistence type="predicted"/>
<dbReference type="GO" id="GO:0005249">
    <property type="term" value="F:voltage-gated potassium channel activity"/>
    <property type="evidence" value="ECO:0007669"/>
    <property type="project" value="TreeGrafter"/>
</dbReference>
<dbReference type="Pfam" id="PF00027">
    <property type="entry name" value="cNMP_binding"/>
    <property type="match status" value="1"/>
</dbReference>
<feature type="domain" description="Cyclic nucleotide-binding" evidence="8">
    <location>
        <begin position="495"/>
        <end position="565"/>
    </location>
</feature>
<keyword evidence="6 7" id="KW-0472">Membrane</keyword>
<dbReference type="InterPro" id="IPR014710">
    <property type="entry name" value="RmlC-like_jellyroll"/>
</dbReference>
<reference evidence="9 10" key="1">
    <citation type="submission" date="2011-07" db="EMBL/GenBank/DDBJ databases">
        <authorList>
            <person name="Coyne R."/>
            <person name="Brami D."/>
            <person name="Johnson J."/>
            <person name="Hostetler J."/>
            <person name="Hannick L."/>
            <person name="Clark T."/>
            <person name="Cassidy-Hanley D."/>
            <person name="Inman J."/>
        </authorList>
    </citation>
    <scope>NUCLEOTIDE SEQUENCE [LARGE SCALE GENOMIC DNA]</scope>
    <source>
        <strain evidence="9 10">G5</strain>
    </source>
</reference>
<evidence type="ECO:0000256" key="6">
    <source>
        <dbReference type="ARBA" id="ARBA00023136"/>
    </source>
</evidence>
<dbReference type="Pfam" id="PF00520">
    <property type="entry name" value="Ion_trans"/>
    <property type="match status" value="1"/>
</dbReference>
<dbReference type="SUPFAM" id="SSF81324">
    <property type="entry name" value="Voltage-gated potassium channels"/>
    <property type="match status" value="1"/>
</dbReference>
<feature type="transmembrane region" description="Helical" evidence="7">
    <location>
        <begin position="236"/>
        <end position="257"/>
    </location>
</feature>
<dbReference type="InParanoid" id="G0QJP9"/>
<dbReference type="Gene3D" id="1.10.287.630">
    <property type="entry name" value="Helix hairpin bin"/>
    <property type="match status" value="1"/>
</dbReference>
<dbReference type="PANTHER" id="PTHR45689">
    <property type="entry name" value="I[[H]] CHANNEL, ISOFORM E"/>
    <property type="match status" value="1"/>
</dbReference>
<feature type="transmembrane region" description="Helical" evidence="7">
    <location>
        <begin position="137"/>
        <end position="159"/>
    </location>
</feature>
<dbReference type="InterPro" id="IPR018490">
    <property type="entry name" value="cNMP-bd_dom_sf"/>
</dbReference>
<dbReference type="Gene3D" id="1.10.287.70">
    <property type="match status" value="1"/>
</dbReference>
<feature type="transmembrane region" description="Helical" evidence="7">
    <location>
        <begin position="320"/>
        <end position="338"/>
    </location>
</feature>
<evidence type="ECO:0000256" key="7">
    <source>
        <dbReference type="SAM" id="Phobius"/>
    </source>
</evidence>
<dbReference type="InterPro" id="IPR005821">
    <property type="entry name" value="Ion_trans_dom"/>
</dbReference>
<feature type="transmembrane region" description="Helical" evidence="7">
    <location>
        <begin position="646"/>
        <end position="663"/>
    </location>
</feature>
<dbReference type="InterPro" id="IPR000595">
    <property type="entry name" value="cNMP-bd_dom"/>
</dbReference>
<organism evidence="9 10">
    <name type="scientific">Ichthyophthirius multifiliis</name>
    <name type="common">White spot disease agent</name>
    <name type="synonym">Ich</name>
    <dbReference type="NCBI Taxonomy" id="5932"/>
    <lineage>
        <taxon>Eukaryota</taxon>
        <taxon>Sar</taxon>
        <taxon>Alveolata</taxon>
        <taxon>Ciliophora</taxon>
        <taxon>Intramacronucleata</taxon>
        <taxon>Oligohymenophorea</taxon>
        <taxon>Hymenostomatida</taxon>
        <taxon>Ophryoglenina</taxon>
        <taxon>Ichthyophthirius</taxon>
    </lineage>
</organism>
<evidence type="ECO:0000256" key="1">
    <source>
        <dbReference type="ARBA" id="ARBA00004141"/>
    </source>
</evidence>
<gene>
    <name evidence="9" type="ORF">IMG5_007500</name>
</gene>
<evidence type="ECO:0000259" key="8">
    <source>
        <dbReference type="PROSITE" id="PS50042"/>
    </source>
</evidence>
<evidence type="ECO:0000256" key="4">
    <source>
        <dbReference type="ARBA" id="ARBA00022989"/>
    </source>
</evidence>
<feature type="transmembrane region" description="Helical" evidence="7">
    <location>
        <begin position="350"/>
        <end position="367"/>
    </location>
</feature>